<feature type="compositionally biased region" description="Acidic residues" evidence="1">
    <location>
        <begin position="102"/>
        <end position="111"/>
    </location>
</feature>
<comment type="caution">
    <text evidence="2">The sequence shown here is derived from an EMBL/GenBank/DDBJ whole genome shotgun (WGS) entry which is preliminary data.</text>
</comment>
<name>A0A9Q1MLV3_9SOLA</name>
<dbReference type="Proteomes" id="UP001152561">
    <property type="component" value="Unassembled WGS sequence"/>
</dbReference>
<sequence length="202" mass="22744">MRQAKSSMEPLGFVKIRGVSVDICAKKINNFYFRKKGEGEDEDDFSLKSRINIGNIIQDEIWDRVQQDNTSFPYPCLITALCMKARVPQIDRIDRSKRQSESESDSDEGDDPLTSARSTVRVANIPSDEVDTVVAMQWSVEQLRDQRAYGTSEASSSSAPPTRVPLLPPVAHVIHIDPVMSLPARLQPQLIQLTELMETQLR</sequence>
<dbReference type="AlphaFoldDB" id="A0A9Q1MLV3"/>
<dbReference type="EMBL" id="JAJAGQ010000005">
    <property type="protein sequence ID" value="KAJ8563385.1"/>
    <property type="molecule type" value="Genomic_DNA"/>
</dbReference>
<feature type="region of interest" description="Disordered" evidence="1">
    <location>
        <begin position="92"/>
        <end position="122"/>
    </location>
</feature>
<reference evidence="3" key="1">
    <citation type="journal article" date="2023" name="Proc. Natl. Acad. Sci. U.S.A.">
        <title>Genomic and structural basis for evolution of tropane alkaloid biosynthesis.</title>
        <authorList>
            <person name="Wanga Y.-J."/>
            <person name="Taina T."/>
            <person name="Yua J.-Y."/>
            <person name="Lia J."/>
            <person name="Xua B."/>
            <person name="Chenc J."/>
            <person name="D'Auriad J.C."/>
            <person name="Huanga J.-P."/>
            <person name="Huanga S.-X."/>
        </authorList>
    </citation>
    <scope>NUCLEOTIDE SEQUENCE [LARGE SCALE GENOMIC DNA]</scope>
    <source>
        <strain evidence="3">cv. KIB-2019</strain>
    </source>
</reference>
<evidence type="ECO:0000313" key="2">
    <source>
        <dbReference type="EMBL" id="KAJ8563385.1"/>
    </source>
</evidence>
<evidence type="ECO:0000256" key="1">
    <source>
        <dbReference type="SAM" id="MobiDB-lite"/>
    </source>
</evidence>
<dbReference type="OrthoDB" id="1329217at2759"/>
<gene>
    <name evidence="2" type="ORF">K7X08_031837</name>
</gene>
<keyword evidence="3" id="KW-1185">Reference proteome</keyword>
<accession>A0A9Q1MLV3</accession>
<evidence type="ECO:0000313" key="3">
    <source>
        <dbReference type="Proteomes" id="UP001152561"/>
    </source>
</evidence>
<protein>
    <submittedName>
        <fullName evidence="2">Uncharacterized protein</fullName>
    </submittedName>
</protein>
<organism evidence="2 3">
    <name type="scientific">Anisodus acutangulus</name>
    <dbReference type="NCBI Taxonomy" id="402998"/>
    <lineage>
        <taxon>Eukaryota</taxon>
        <taxon>Viridiplantae</taxon>
        <taxon>Streptophyta</taxon>
        <taxon>Embryophyta</taxon>
        <taxon>Tracheophyta</taxon>
        <taxon>Spermatophyta</taxon>
        <taxon>Magnoliopsida</taxon>
        <taxon>eudicotyledons</taxon>
        <taxon>Gunneridae</taxon>
        <taxon>Pentapetalae</taxon>
        <taxon>asterids</taxon>
        <taxon>lamiids</taxon>
        <taxon>Solanales</taxon>
        <taxon>Solanaceae</taxon>
        <taxon>Solanoideae</taxon>
        <taxon>Hyoscyameae</taxon>
        <taxon>Anisodus</taxon>
    </lineage>
</organism>
<proteinExistence type="predicted"/>
<feature type="compositionally biased region" description="Basic and acidic residues" evidence="1">
    <location>
        <begin position="92"/>
        <end position="101"/>
    </location>
</feature>